<accession>A0A391PDY1</accession>
<sequence>MLDLSSVLVQYMSY</sequence>
<evidence type="ECO:0000313" key="2">
    <source>
        <dbReference type="Proteomes" id="UP000265618"/>
    </source>
</evidence>
<dbReference type="Proteomes" id="UP000265618">
    <property type="component" value="Unassembled WGS sequence"/>
</dbReference>
<comment type="caution">
    <text evidence="1">The sequence shown here is derived from an EMBL/GenBank/DDBJ whole genome shotgun (WGS) entry which is preliminary data.</text>
</comment>
<gene>
    <name evidence="1" type="ORF">KIPB_016308</name>
</gene>
<reference evidence="1 2" key="1">
    <citation type="journal article" date="2018" name="PLoS ONE">
        <title>The draft genome of Kipferlia bialata reveals reductive genome evolution in fornicate parasites.</title>
        <authorList>
            <person name="Tanifuji G."/>
            <person name="Takabayashi S."/>
            <person name="Kume K."/>
            <person name="Takagi M."/>
            <person name="Nakayama T."/>
            <person name="Kamikawa R."/>
            <person name="Inagaki Y."/>
            <person name="Hashimoto T."/>
        </authorList>
    </citation>
    <scope>NUCLEOTIDE SEQUENCE [LARGE SCALE GENOMIC DNA]</scope>
    <source>
        <strain evidence="1">NY0173</strain>
    </source>
</reference>
<organism evidence="1 2">
    <name type="scientific">Kipferlia bialata</name>
    <dbReference type="NCBI Taxonomy" id="797122"/>
    <lineage>
        <taxon>Eukaryota</taxon>
        <taxon>Metamonada</taxon>
        <taxon>Carpediemonas-like organisms</taxon>
        <taxon>Kipferlia</taxon>
    </lineage>
</organism>
<keyword evidence="2" id="KW-1185">Reference proteome</keyword>
<evidence type="ECO:0000313" key="1">
    <source>
        <dbReference type="EMBL" id="GCA65122.1"/>
    </source>
</evidence>
<protein>
    <submittedName>
        <fullName evidence="1">Uncharacterized protein</fullName>
    </submittedName>
</protein>
<dbReference type="EMBL" id="BDIP01009852">
    <property type="protein sequence ID" value="GCA65122.1"/>
    <property type="molecule type" value="Genomic_DNA"/>
</dbReference>
<name>A0A391PDY1_9EUKA</name>
<proteinExistence type="predicted"/>
<feature type="non-terminal residue" evidence="1">
    <location>
        <position position="14"/>
    </location>
</feature>